<sequence length="346" mass="34510">MTCEEVRISLGAYVLGALDAEETAEVEAHLDTCAACRAELAELSGLPPLLARVSAEDIERAAAPPRSVLDGVFADVLANALADAGSNPRAGAGPGTAPAVAASARRGRRSRVLLALAASVVVAAVGGTAWVSAAQRGSEGTAAGSVAAAPDQASRAAKGQAAPDQAAQDRAAQDRAAQDQTAQDLAGRADKSAEAFGEPFAAQESPAPLSSSGPVSSSAPSAAPSDGVMARKADPSRAEATATAPATPSEARGSSGDARIVVRFAPHDGGTQVVARVAGVPAGTVGTWRAVAKDGTVSTLGSWTVGRGEYRGQKMVLEGSTALRPGQIDRIELVDTGGRVLVAARP</sequence>
<dbReference type="InterPro" id="IPR041916">
    <property type="entry name" value="Anti_sigma_zinc_sf"/>
</dbReference>
<keyword evidence="4" id="KW-0812">Transmembrane</keyword>
<dbReference type="Pfam" id="PF13490">
    <property type="entry name" value="zf-HC2"/>
    <property type="match status" value="1"/>
</dbReference>
<evidence type="ECO:0000313" key="7">
    <source>
        <dbReference type="Proteomes" id="UP000653480"/>
    </source>
</evidence>
<comment type="caution">
    <text evidence="6">The sequence shown here is derived from an EMBL/GenBank/DDBJ whole genome shotgun (WGS) entry which is preliminary data.</text>
</comment>
<dbReference type="OrthoDB" id="5242431at2"/>
<keyword evidence="4" id="KW-0472">Membrane</keyword>
<proteinExistence type="predicted"/>
<reference evidence="6" key="1">
    <citation type="journal article" date="2014" name="Int. J. Syst. Evol. Microbiol.">
        <title>Complete genome sequence of Corynebacterium casei LMG S-19264T (=DSM 44701T), isolated from a smear-ripened cheese.</title>
        <authorList>
            <consortium name="US DOE Joint Genome Institute (JGI-PGF)"/>
            <person name="Walter F."/>
            <person name="Albersmeier A."/>
            <person name="Kalinowski J."/>
            <person name="Ruckert C."/>
        </authorList>
    </citation>
    <scope>NUCLEOTIDE SEQUENCE</scope>
    <source>
        <strain evidence="6">CGMCC 4.7138</strain>
    </source>
</reference>
<dbReference type="Proteomes" id="UP000653480">
    <property type="component" value="Unassembled WGS sequence"/>
</dbReference>
<keyword evidence="1" id="KW-0805">Transcription regulation</keyword>
<dbReference type="InterPro" id="IPR027383">
    <property type="entry name" value="Znf_put"/>
</dbReference>
<reference evidence="6" key="2">
    <citation type="submission" date="2020-09" db="EMBL/GenBank/DDBJ databases">
        <authorList>
            <person name="Sun Q."/>
            <person name="Zhou Y."/>
        </authorList>
    </citation>
    <scope>NUCLEOTIDE SEQUENCE</scope>
    <source>
        <strain evidence="6">CGMCC 4.7138</strain>
    </source>
</reference>
<evidence type="ECO:0000256" key="4">
    <source>
        <dbReference type="SAM" id="Phobius"/>
    </source>
</evidence>
<evidence type="ECO:0000256" key="3">
    <source>
        <dbReference type="SAM" id="MobiDB-lite"/>
    </source>
</evidence>
<accession>A0A8H9GV88</accession>
<feature type="domain" description="Putative zinc-finger" evidence="5">
    <location>
        <begin position="3"/>
        <end position="37"/>
    </location>
</feature>
<feature type="region of interest" description="Disordered" evidence="3">
    <location>
        <begin position="143"/>
        <end position="257"/>
    </location>
</feature>
<gene>
    <name evidence="6" type="ORF">GCM10011574_11790</name>
</gene>
<dbReference type="Gene3D" id="1.10.10.1320">
    <property type="entry name" value="Anti-sigma factor, zinc-finger domain"/>
    <property type="match status" value="1"/>
</dbReference>
<dbReference type="RefSeq" id="WP_142574369.1">
    <property type="nucleotide sequence ID" value="NZ_BMMN01000002.1"/>
</dbReference>
<feature type="compositionally biased region" description="Low complexity" evidence="3">
    <location>
        <begin position="238"/>
        <end position="252"/>
    </location>
</feature>
<keyword evidence="2" id="KW-0804">Transcription</keyword>
<evidence type="ECO:0000256" key="1">
    <source>
        <dbReference type="ARBA" id="ARBA00023015"/>
    </source>
</evidence>
<feature type="transmembrane region" description="Helical" evidence="4">
    <location>
        <begin position="112"/>
        <end position="131"/>
    </location>
</feature>
<feature type="compositionally biased region" description="Low complexity" evidence="3">
    <location>
        <begin position="205"/>
        <end position="225"/>
    </location>
</feature>
<protein>
    <recommendedName>
        <fullName evidence="5">Putative zinc-finger domain-containing protein</fullName>
    </recommendedName>
</protein>
<evidence type="ECO:0000256" key="2">
    <source>
        <dbReference type="ARBA" id="ARBA00023163"/>
    </source>
</evidence>
<evidence type="ECO:0000259" key="5">
    <source>
        <dbReference type="Pfam" id="PF13490"/>
    </source>
</evidence>
<feature type="compositionally biased region" description="Low complexity" evidence="3">
    <location>
        <begin position="155"/>
        <end position="170"/>
    </location>
</feature>
<dbReference type="AlphaFoldDB" id="A0A8H9GV88"/>
<keyword evidence="7" id="KW-1185">Reference proteome</keyword>
<evidence type="ECO:0000313" key="6">
    <source>
        <dbReference type="EMBL" id="GGO02713.1"/>
    </source>
</evidence>
<name>A0A8H9GV88_9ACTN</name>
<dbReference type="EMBL" id="BMMN01000002">
    <property type="protein sequence ID" value="GGO02713.1"/>
    <property type="molecule type" value="Genomic_DNA"/>
</dbReference>
<keyword evidence="4" id="KW-1133">Transmembrane helix</keyword>
<organism evidence="6 7">
    <name type="scientific">Microbispora bryophytorum</name>
    <dbReference type="NCBI Taxonomy" id="1460882"/>
    <lineage>
        <taxon>Bacteria</taxon>
        <taxon>Bacillati</taxon>
        <taxon>Actinomycetota</taxon>
        <taxon>Actinomycetes</taxon>
        <taxon>Streptosporangiales</taxon>
        <taxon>Streptosporangiaceae</taxon>
        <taxon>Microbispora</taxon>
    </lineage>
</organism>